<evidence type="ECO:0000313" key="4">
    <source>
        <dbReference type="Proteomes" id="UP000736373"/>
    </source>
</evidence>
<proteinExistence type="predicted"/>
<accession>A0ABR7Q0T5</accession>
<keyword evidence="4" id="KW-1185">Reference proteome</keyword>
<comment type="caution">
    <text evidence="3">The sequence shown here is derived from an EMBL/GenBank/DDBJ whole genome shotgun (WGS) entry which is preliminary data.</text>
</comment>
<reference evidence="3 4" key="1">
    <citation type="submission" date="2019-09" db="EMBL/GenBank/DDBJ databases">
        <title>Paraburkholderia podalyriae sp. nov., A South African Podalyria-associated rhizobium.</title>
        <authorList>
            <person name="Mavima L."/>
            <person name="Beukes C.W."/>
            <person name="Palmer M."/>
            <person name="De Meyer S.E."/>
            <person name="James E.K."/>
            <person name="Maluk M."/>
            <person name="Avontuur J.R."/>
            <person name="Chan W.Y."/>
            <person name="Venter S.N."/>
            <person name="Steenkamp E.T."/>
        </authorList>
    </citation>
    <scope>NUCLEOTIDE SEQUENCE [LARGE SCALE GENOMIC DNA]</scope>
    <source>
        <strain evidence="3 4">WC7.3b</strain>
    </source>
</reference>
<keyword evidence="2" id="KW-0732">Signal</keyword>
<evidence type="ECO:0000256" key="2">
    <source>
        <dbReference type="SAM" id="SignalP"/>
    </source>
</evidence>
<protein>
    <recommendedName>
        <fullName evidence="5">DUF4148 domain-containing protein</fullName>
    </recommendedName>
</protein>
<feature type="signal peptide" evidence="2">
    <location>
        <begin position="1"/>
        <end position="19"/>
    </location>
</feature>
<sequence length="116" mass="12627">MKRIGLALLMATLAPAAFATGTYSEVWNPPEARATMPKHVRATRKVASHRHVSPHSVNVHPRRALTPSPNLMAKQRNLQEAVPASEPDMSDIPRQITPEGNVLRVTAHGASVEVAR</sequence>
<feature type="chain" id="PRO_5046346279" description="DUF4148 domain-containing protein" evidence="2">
    <location>
        <begin position="20"/>
        <end position="116"/>
    </location>
</feature>
<evidence type="ECO:0008006" key="5">
    <source>
        <dbReference type="Google" id="ProtNLM"/>
    </source>
</evidence>
<organism evidence="3 4">
    <name type="scientific">Paraburkholderia podalyriae</name>
    <dbReference type="NCBI Taxonomy" id="1938811"/>
    <lineage>
        <taxon>Bacteria</taxon>
        <taxon>Pseudomonadati</taxon>
        <taxon>Pseudomonadota</taxon>
        <taxon>Betaproteobacteria</taxon>
        <taxon>Burkholderiales</taxon>
        <taxon>Burkholderiaceae</taxon>
        <taxon>Paraburkholderia</taxon>
    </lineage>
</organism>
<feature type="region of interest" description="Disordered" evidence="1">
    <location>
        <begin position="44"/>
        <end position="67"/>
    </location>
</feature>
<dbReference type="EMBL" id="VZQQ01000084">
    <property type="protein sequence ID" value="MBC8752160.1"/>
    <property type="molecule type" value="Genomic_DNA"/>
</dbReference>
<evidence type="ECO:0000256" key="1">
    <source>
        <dbReference type="SAM" id="MobiDB-lite"/>
    </source>
</evidence>
<name>A0ABR7Q0T5_9BURK</name>
<evidence type="ECO:0000313" key="3">
    <source>
        <dbReference type="EMBL" id="MBC8752160.1"/>
    </source>
</evidence>
<gene>
    <name evidence="3" type="ORF">F6X42_38695</name>
</gene>
<dbReference type="Proteomes" id="UP000736373">
    <property type="component" value="Unassembled WGS sequence"/>
</dbReference>
<feature type="compositionally biased region" description="Basic residues" evidence="1">
    <location>
        <begin position="44"/>
        <end position="53"/>
    </location>
</feature>